<dbReference type="EC" id="2.1.1.80" evidence="5"/>
<gene>
    <name evidence="8" type="ORF">YBN1229_v1_3360</name>
</gene>
<feature type="binding site" evidence="6">
    <location>
        <begin position="250"/>
        <end position="251"/>
    </location>
    <ligand>
        <name>S-adenosyl-L-methionine</name>
        <dbReference type="ChEBI" id="CHEBI:59789"/>
    </ligand>
</feature>
<dbReference type="CDD" id="cd02440">
    <property type="entry name" value="AdoMet_MTases"/>
    <property type="match status" value="1"/>
</dbReference>
<dbReference type="InterPro" id="IPR050903">
    <property type="entry name" value="Bact_Chemotaxis_MeTrfase"/>
</dbReference>
<evidence type="ECO:0000256" key="5">
    <source>
        <dbReference type="PIRNR" id="PIRNR000410"/>
    </source>
</evidence>
<evidence type="ECO:0000259" key="7">
    <source>
        <dbReference type="PROSITE" id="PS50123"/>
    </source>
</evidence>
<dbReference type="Pfam" id="PF03705">
    <property type="entry name" value="CheR_N"/>
    <property type="match status" value="1"/>
</dbReference>
<dbReference type="InterPro" id="IPR000780">
    <property type="entry name" value="CheR_MeTrfase"/>
</dbReference>
<dbReference type="Pfam" id="PF01739">
    <property type="entry name" value="CheR"/>
    <property type="match status" value="1"/>
</dbReference>
<reference evidence="9" key="1">
    <citation type="submission" date="2015-02" db="EMBL/GenBank/DDBJ databases">
        <authorList>
            <person name="Chooi Y.-H."/>
        </authorList>
    </citation>
    <scope>NUCLEOTIDE SEQUENCE [LARGE SCALE GENOMIC DNA]</scope>
    <source>
        <strain evidence="9">strain Y</strain>
    </source>
</reference>
<feature type="binding site" evidence="6">
    <location>
        <position position="119"/>
    </location>
    <ligand>
        <name>S-adenosyl-L-methionine</name>
        <dbReference type="ChEBI" id="CHEBI:59789"/>
    </ligand>
</feature>
<dbReference type="PANTHER" id="PTHR24422">
    <property type="entry name" value="CHEMOTAXIS PROTEIN METHYLTRANSFERASE"/>
    <property type="match status" value="1"/>
</dbReference>
<keyword evidence="4 5" id="KW-0949">S-adenosyl-L-methionine</keyword>
<dbReference type="Proteomes" id="UP000033187">
    <property type="component" value="Chromosome 1"/>
</dbReference>
<dbReference type="KEGG" id="fil:BN1229_v1_2557"/>
<dbReference type="SMART" id="SM00138">
    <property type="entry name" value="MeTrc"/>
    <property type="match status" value="1"/>
</dbReference>
<dbReference type="PANTHER" id="PTHR24422:SF26">
    <property type="entry name" value="CHEMOTAXIS PROTEIN METHYLTRANSFERASE"/>
    <property type="match status" value="1"/>
</dbReference>
<dbReference type="EMBL" id="LN829119">
    <property type="protein sequence ID" value="CPR21927.1"/>
    <property type="molecule type" value="Genomic_DNA"/>
</dbReference>
<feature type="binding site" evidence="6">
    <location>
        <position position="125"/>
    </location>
    <ligand>
        <name>S-adenosyl-L-methionine</name>
        <dbReference type="ChEBI" id="CHEBI:59789"/>
    </ligand>
</feature>
<evidence type="ECO:0000256" key="3">
    <source>
        <dbReference type="ARBA" id="ARBA00022679"/>
    </source>
</evidence>
<evidence type="ECO:0000256" key="4">
    <source>
        <dbReference type="ARBA" id="ARBA00022691"/>
    </source>
</evidence>
<dbReference type="InterPro" id="IPR036804">
    <property type="entry name" value="CheR_N_sf"/>
</dbReference>
<dbReference type="InterPro" id="IPR022641">
    <property type="entry name" value="CheR_N"/>
</dbReference>
<dbReference type="PROSITE" id="PS50123">
    <property type="entry name" value="CHER"/>
    <property type="match status" value="1"/>
</dbReference>
<organism evidence="8 9">
    <name type="scientific">Candidatus Filomicrobium marinum</name>
    <dbReference type="NCBI Taxonomy" id="1608628"/>
    <lineage>
        <taxon>Bacteria</taxon>
        <taxon>Pseudomonadati</taxon>
        <taxon>Pseudomonadota</taxon>
        <taxon>Alphaproteobacteria</taxon>
        <taxon>Hyphomicrobiales</taxon>
        <taxon>Hyphomicrobiaceae</taxon>
        <taxon>Filomicrobium</taxon>
    </lineage>
</organism>
<evidence type="ECO:0000313" key="9">
    <source>
        <dbReference type="Proteomes" id="UP000033187"/>
    </source>
</evidence>
<evidence type="ECO:0000256" key="6">
    <source>
        <dbReference type="PIRSR" id="PIRSR000410-1"/>
    </source>
</evidence>
<dbReference type="PRINTS" id="PR00996">
    <property type="entry name" value="CHERMTFRASE"/>
</dbReference>
<comment type="catalytic activity">
    <reaction evidence="1 5">
        <text>L-glutamyl-[protein] + S-adenosyl-L-methionine = [protein]-L-glutamate 5-O-methyl ester + S-adenosyl-L-homocysteine</text>
        <dbReference type="Rhea" id="RHEA:24452"/>
        <dbReference type="Rhea" id="RHEA-COMP:10208"/>
        <dbReference type="Rhea" id="RHEA-COMP:10311"/>
        <dbReference type="ChEBI" id="CHEBI:29973"/>
        <dbReference type="ChEBI" id="CHEBI:57856"/>
        <dbReference type="ChEBI" id="CHEBI:59789"/>
        <dbReference type="ChEBI" id="CHEBI:82795"/>
        <dbReference type="EC" id="2.1.1.80"/>
    </reaction>
</comment>
<feature type="binding site" evidence="6">
    <location>
        <position position="165"/>
    </location>
    <ligand>
        <name>S-adenosyl-L-methionine</name>
        <dbReference type="ChEBI" id="CHEBI:59789"/>
    </ligand>
</feature>
<proteinExistence type="predicted"/>
<accession>A0A0D6JJS1</accession>
<protein>
    <recommendedName>
        <fullName evidence="5">Chemotaxis protein methyltransferase</fullName>
        <ecNumber evidence="5">2.1.1.80</ecNumber>
    </recommendedName>
</protein>
<dbReference type="Gene3D" id="3.40.50.150">
    <property type="entry name" value="Vaccinia Virus protein VP39"/>
    <property type="match status" value="1"/>
</dbReference>
<dbReference type="InterPro" id="IPR029063">
    <property type="entry name" value="SAM-dependent_MTases_sf"/>
</dbReference>
<dbReference type="SUPFAM" id="SSF47757">
    <property type="entry name" value="Chemotaxis receptor methyltransferase CheR, N-terminal domain"/>
    <property type="match status" value="1"/>
</dbReference>
<feature type="binding site" evidence="6">
    <location>
        <position position="121"/>
    </location>
    <ligand>
        <name>S-adenosyl-L-methionine</name>
        <dbReference type="ChEBI" id="CHEBI:59789"/>
    </ligand>
</feature>
<keyword evidence="3 5" id="KW-0808">Transferase</keyword>
<evidence type="ECO:0000256" key="1">
    <source>
        <dbReference type="ARBA" id="ARBA00001541"/>
    </source>
</evidence>
<evidence type="ECO:0000313" key="8">
    <source>
        <dbReference type="EMBL" id="CPR21927.1"/>
    </source>
</evidence>
<dbReference type="GO" id="GO:0032259">
    <property type="term" value="P:methylation"/>
    <property type="evidence" value="ECO:0007669"/>
    <property type="project" value="UniProtKB-KW"/>
</dbReference>
<dbReference type="GO" id="GO:0008983">
    <property type="term" value="F:protein-glutamate O-methyltransferase activity"/>
    <property type="evidence" value="ECO:0007669"/>
    <property type="project" value="UniProtKB-EC"/>
</dbReference>
<feature type="domain" description="CheR-type methyltransferase" evidence="7">
    <location>
        <begin position="48"/>
        <end position="323"/>
    </location>
</feature>
<feature type="binding site" evidence="6">
    <location>
        <begin position="268"/>
        <end position="269"/>
    </location>
    <ligand>
        <name>S-adenosyl-L-methionine</name>
        <dbReference type="ChEBI" id="CHEBI:59789"/>
    </ligand>
</feature>
<dbReference type="InterPro" id="IPR026024">
    <property type="entry name" value="Chemotaxis_MeTrfase_CheR"/>
</dbReference>
<evidence type="ECO:0000256" key="2">
    <source>
        <dbReference type="ARBA" id="ARBA00022603"/>
    </source>
</evidence>
<dbReference type="AlphaFoldDB" id="A0A0D6JJS1"/>
<comment type="function">
    <text evidence="5">Methylation of the membrane-bound methyl-accepting chemotaxis proteins (MCP) to form gamma-glutamyl methyl ester residues in MCP.</text>
</comment>
<feature type="binding site" evidence="6">
    <location>
        <position position="191"/>
    </location>
    <ligand>
        <name>S-adenosyl-L-methionine</name>
        <dbReference type="ChEBI" id="CHEBI:59789"/>
    </ligand>
</feature>
<keyword evidence="2 5" id="KW-0489">Methyltransferase</keyword>
<dbReference type="KEGG" id="fiy:BN1229_v1_3360"/>
<dbReference type="SUPFAM" id="SSF53335">
    <property type="entry name" value="S-adenosyl-L-methionine-dependent methyltransferases"/>
    <property type="match status" value="1"/>
</dbReference>
<sequence>MLRDPSLSHSPYVSLMELLASSRLSGVVVSQALLLEDPAEEALGYDRLSEANFRRIASLISGKVGIKLPNAKRLMVEGRLRKRMRTLGHPSLTAYCRFLFDQNGLATELVHVIDAVTTNKTDFFREPEHFKVLENKLLPSLLARRPRGGRPRLKFWSAASSNGAEAYTIAMVMANLAEQTKAFDFAVLGTDISTRILAAADLAVYPAEMVVPVPPEFQERYLMRGRSPSHTRDVRMVPELRRRVQFRKLNLMDDRYSIDRDVDVIFLRNVLIYFEKATQEAVVRRLMGHLRPGGFIILGHSESMIGTNMSLRQWAPGVFQYDA</sequence>
<name>A0A0D6JJS1_9HYPH</name>
<keyword evidence="9" id="KW-1185">Reference proteome</keyword>
<dbReference type="PIRSF" id="PIRSF000410">
    <property type="entry name" value="CheR"/>
    <property type="match status" value="1"/>
</dbReference>
<dbReference type="InterPro" id="IPR022642">
    <property type="entry name" value="CheR_C"/>
</dbReference>
<dbReference type="Gene3D" id="1.10.155.10">
    <property type="entry name" value="Chemotaxis receptor methyltransferase CheR, N-terminal domain"/>
    <property type="match status" value="1"/>
</dbReference>